<feature type="domain" description="DDE Tnp4" evidence="3">
    <location>
        <begin position="2"/>
        <end position="47"/>
    </location>
</feature>
<evidence type="ECO:0000256" key="1">
    <source>
        <dbReference type="ARBA" id="ARBA00001968"/>
    </source>
</evidence>
<keyword evidence="2" id="KW-0479">Metal-binding</keyword>
<gene>
    <name evidence="4" type="ORF">ACH5RR_015344</name>
</gene>
<protein>
    <recommendedName>
        <fullName evidence="3">DDE Tnp4 domain-containing protein</fullName>
    </recommendedName>
</protein>
<dbReference type="Proteomes" id="UP001630127">
    <property type="component" value="Unassembled WGS sequence"/>
</dbReference>
<proteinExistence type="predicted"/>
<dbReference type="Pfam" id="PF13359">
    <property type="entry name" value="DDE_Tnp_4"/>
    <property type="match status" value="1"/>
</dbReference>
<dbReference type="GO" id="GO:0046872">
    <property type="term" value="F:metal ion binding"/>
    <property type="evidence" value="ECO:0007669"/>
    <property type="project" value="UniProtKB-KW"/>
</dbReference>
<organism evidence="4 5">
    <name type="scientific">Cinchona calisaya</name>
    <dbReference type="NCBI Taxonomy" id="153742"/>
    <lineage>
        <taxon>Eukaryota</taxon>
        <taxon>Viridiplantae</taxon>
        <taxon>Streptophyta</taxon>
        <taxon>Embryophyta</taxon>
        <taxon>Tracheophyta</taxon>
        <taxon>Spermatophyta</taxon>
        <taxon>Magnoliopsida</taxon>
        <taxon>eudicotyledons</taxon>
        <taxon>Gunneridae</taxon>
        <taxon>Pentapetalae</taxon>
        <taxon>asterids</taxon>
        <taxon>lamiids</taxon>
        <taxon>Gentianales</taxon>
        <taxon>Rubiaceae</taxon>
        <taxon>Cinchonoideae</taxon>
        <taxon>Cinchoneae</taxon>
        <taxon>Cinchona</taxon>
    </lineage>
</organism>
<comment type="cofactor">
    <cofactor evidence="1">
        <name>a divalent metal cation</name>
        <dbReference type="ChEBI" id="CHEBI:60240"/>
    </cofactor>
</comment>
<evidence type="ECO:0000256" key="2">
    <source>
        <dbReference type="ARBA" id="ARBA00022723"/>
    </source>
</evidence>
<dbReference type="InterPro" id="IPR027806">
    <property type="entry name" value="HARBI1_dom"/>
</dbReference>
<dbReference type="AlphaFoldDB" id="A0ABD2ZWD6"/>
<evidence type="ECO:0000313" key="4">
    <source>
        <dbReference type="EMBL" id="KAL3522510.1"/>
    </source>
</evidence>
<accession>A0ABD2ZWD6</accession>
<evidence type="ECO:0000259" key="3">
    <source>
        <dbReference type="Pfam" id="PF13359"/>
    </source>
</evidence>
<sequence length="108" mass="12598">MKHAKARNVIERCFGLLKGRWKILASPALFPIQTQGRIILACSLLQNLIRRKMSTDPQEMIRNEDEQSEDEEDGKIEYISIIGSTDEWTNFRNNLAQGMYSIWRRSRA</sequence>
<evidence type="ECO:0000313" key="5">
    <source>
        <dbReference type="Proteomes" id="UP001630127"/>
    </source>
</evidence>
<reference evidence="4 5" key="1">
    <citation type="submission" date="2024-11" db="EMBL/GenBank/DDBJ databases">
        <title>A near-complete genome assembly of Cinchona calisaya.</title>
        <authorList>
            <person name="Lian D.C."/>
            <person name="Zhao X.W."/>
            <person name="Wei L."/>
        </authorList>
    </citation>
    <scope>NUCLEOTIDE SEQUENCE [LARGE SCALE GENOMIC DNA]</scope>
    <source>
        <tissue evidence="4">Nenye</tissue>
    </source>
</reference>
<keyword evidence="5" id="KW-1185">Reference proteome</keyword>
<name>A0ABD2ZWD6_9GENT</name>
<dbReference type="EMBL" id="JBJUIK010000007">
    <property type="protein sequence ID" value="KAL3522510.1"/>
    <property type="molecule type" value="Genomic_DNA"/>
</dbReference>
<comment type="caution">
    <text evidence="4">The sequence shown here is derived from an EMBL/GenBank/DDBJ whole genome shotgun (WGS) entry which is preliminary data.</text>
</comment>